<gene>
    <name evidence="6" type="ORF">V3328_15050</name>
</gene>
<dbReference type="Pfam" id="PF19567">
    <property type="entry name" value="CpsB_CapC"/>
    <property type="match status" value="1"/>
</dbReference>
<keyword evidence="7" id="KW-1185">Reference proteome</keyword>
<dbReference type="Proteomes" id="UP001378188">
    <property type="component" value="Unassembled WGS sequence"/>
</dbReference>
<feature type="region of interest" description="Disordered" evidence="5">
    <location>
        <begin position="241"/>
        <end position="263"/>
    </location>
</feature>
<evidence type="ECO:0000256" key="4">
    <source>
        <dbReference type="ARBA" id="ARBA00051722"/>
    </source>
</evidence>
<dbReference type="RefSeq" id="WP_340330508.1">
    <property type="nucleotide sequence ID" value="NZ_JAZHOF010000006.1"/>
</dbReference>
<comment type="catalytic activity">
    <reaction evidence="4">
        <text>O-phospho-L-tyrosyl-[protein] + H2O = L-tyrosyl-[protein] + phosphate</text>
        <dbReference type="Rhea" id="RHEA:10684"/>
        <dbReference type="Rhea" id="RHEA-COMP:10136"/>
        <dbReference type="Rhea" id="RHEA-COMP:20101"/>
        <dbReference type="ChEBI" id="CHEBI:15377"/>
        <dbReference type="ChEBI" id="CHEBI:43474"/>
        <dbReference type="ChEBI" id="CHEBI:46858"/>
        <dbReference type="ChEBI" id="CHEBI:61978"/>
        <dbReference type="EC" id="3.1.3.48"/>
    </reaction>
</comment>
<dbReference type="InterPro" id="IPR016195">
    <property type="entry name" value="Pol/histidinol_Pase-like"/>
</dbReference>
<proteinExistence type="inferred from homology"/>
<reference evidence="6 7" key="1">
    <citation type="submission" date="2024-02" db="EMBL/GenBank/DDBJ databases">
        <title>Genome analysis and characterization of Microbaculum marinisediminis sp. nov., isolated from marine sediment.</title>
        <authorList>
            <person name="Du Z.-J."/>
            <person name="Ye Y.-Q."/>
            <person name="Zhang Z.-R."/>
            <person name="Yuan S.-M."/>
            <person name="Zhang X.-Y."/>
        </authorList>
    </citation>
    <scope>NUCLEOTIDE SEQUENCE [LARGE SCALE GENOMIC DNA]</scope>
    <source>
        <strain evidence="6 7">SDUM1044001</strain>
    </source>
</reference>
<evidence type="ECO:0000256" key="5">
    <source>
        <dbReference type="SAM" id="MobiDB-lite"/>
    </source>
</evidence>
<accession>A0AAW9RSQ8</accession>
<comment type="caution">
    <text evidence="6">The sequence shown here is derived from an EMBL/GenBank/DDBJ whole genome shotgun (WGS) entry which is preliminary data.</text>
</comment>
<dbReference type="PANTHER" id="PTHR39181">
    <property type="entry name" value="TYROSINE-PROTEIN PHOSPHATASE YWQE"/>
    <property type="match status" value="1"/>
</dbReference>
<evidence type="ECO:0000256" key="3">
    <source>
        <dbReference type="ARBA" id="ARBA00022801"/>
    </source>
</evidence>
<protein>
    <recommendedName>
        <fullName evidence="2">protein-tyrosine-phosphatase</fullName>
        <ecNumber evidence="2">3.1.3.48</ecNumber>
    </recommendedName>
</protein>
<keyword evidence="3 6" id="KW-0378">Hydrolase</keyword>
<sequence length="263" mass="28841">MIDLHCHMLPGLDDGPTDIAVSLEMARIATADGITICACTPHILPGLYDNNGPQILAAVSEFSRALCDAGIPLQVVAGADVHAAPDLRTGLRSERVLTLNGSRYLLFEPPHHVLPPRFEEFTFGVIAEGYFPIITHPERLTWIDTHYDVLVRLIEAGALAQLTAGSLTGHFGKRARYWSERMLDEGMAHILATDAHDAHGRPPRLAEARDISARRVGEVEAGNLVLARPQCVIANVMPSGLPRNTPRENMPRPASRKWFPTFN</sequence>
<dbReference type="EC" id="3.1.3.48" evidence="2"/>
<dbReference type="PIRSF" id="PIRSF016557">
    <property type="entry name" value="Caps_synth_CpsB"/>
    <property type="match status" value="1"/>
</dbReference>
<evidence type="ECO:0000256" key="2">
    <source>
        <dbReference type="ARBA" id="ARBA00013064"/>
    </source>
</evidence>
<dbReference type="Gene3D" id="3.20.20.140">
    <property type="entry name" value="Metal-dependent hydrolases"/>
    <property type="match status" value="1"/>
</dbReference>
<dbReference type="InterPro" id="IPR016667">
    <property type="entry name" value="Caps_polysacc_synth_CpsB/CapC"/>
</dbReference>
<name>A0AAW9RSQ8_9HYPH</name>
<evidence type="ECO:0000313" key="7">
    <source>
        <dbReference type="Proteomes" id="UP001378188"/>
    </source>
</evidence>
<dbReference type="PANTHER" id="PTHR39181:SF1">
    <property type="entry name" value="TYROSINE-PROTEIN PHOSPHATASE YWQE"/>
    <property type="match status" value="1"/>
</dbReference>
<evidence type="ECO:0000313" key="6">
    <source>
        <dbReference type="EMBL" id="MEJ8572806.1"/>
    </source>
</evidence>
<dbReference type="EMBL" id="JAZHOF010000006">
    <property type="protein sequence ID" value="MEJ8572806.1"/>
    <property type="molecule type" value="Genomic_DNA"/>
</dbReference>
<dbReference type="SUPFAM" id="SSF89550">
    <property type="entry name" value="PHP domain-like"/>
    <property type="match status" value="1"/>
</dbReference>
<organism evidence="6 7">
    <name type="scientific">Microbaculum marinum</name>
    <dbReference type="NCBI Taxonomy" id="1764581"/>
    <lineage>
        <taxon>Bacteria</taxon>
        <taxon>Pseudomonadati</taxon>
        <taxon>Pseudomonadota</taxon>
        <taxon>Alphaproteobacteria</taxon>
        <taxon>Hyphomicrobiales</taxon>
        <taxon>Tepidamorphaceae</taxon>
        <taxon>Microbaculum</taxon>
    </lineage>
</organism>
<comment type="similarity">
    <text evidence="1">Belongs to the metallo-dependent hydrolases superfamily. CpsB/CapC family.</text>
</comment>
<evidence type="ECO:0000256" key="1">
    <source>
        <dbReference type="ARBA" id="ARBA00005750"/>
    </source>
</evidence>
<dbReference type="GO" id="GO:0004725">
    <property type="term" value="F:protein tyrosine phosphatase activity"/>
    <property type="evidence" value="ECO:0007669"/>
    <property type="project" value="UniProtKB-EC"/>
</dbReference>
<dbReference type="GO" id="GO:0030145">
    <property type="term" value="F:manganese ion binding"/>
    <property type="evidence" value="ECO:0007669"/>
    <property type="project" value="InterPro"/>
</dbReference>
<dbReference type="AlphaFoldDB" id="A0AAW9RSQ8"/>